<dbReference type="EMBL" id="JAPFFF010000248">
    <property type="protein sequence ID" value="KAK8835033.1"/>
    <property type="molecule type" value="Genomic_DNA"/>
</dbReference>
<dbReference type="InterPro" id="IPR000719">
    <property type="entry name" value="Prot_kinase_dom"/>
</dbReference>
<dbReference type="EMBL" id="JAPFFF010000021">
    <property type="protein sequence ID" value="KAK8853798.1"/>
    <property type="molecule type" value="Genomic_DNA"/>
</dbReference>
<keyword evidence="2 3" id="KW-0067">ATP-binding</keyword>
<dbReference type="GO" id="GO:0016301">
    <property type="term" value="F:kinase activity"/>
    <property type="evidence" value="ECO:0007669"/>
    <property type="project" value="UniProtKB-KW"/>
</dbReference>
<evidence type="ECO:0000256" key="1">
    <source>
        <dbReference type="ARBA" id="ARBA00022741"/>
    </source>
</evidence>
<keyword evidence="4" id="KW-0723">Serine/threonine-protein kinase</keyword>
<dbReference type="InterPro" id="IPR008271">
    <property type="entry name" value="Ser/Thr_kinase_AS"/>
</dbReference>
<organism evidence="7 8">
    <name type="scientific">Tritrichomonas musculus</name>
    <dbReference type="NCBI Taxonomy" id="1915356"/>
    <lineage>
        <taxon>Eukaryota</taxon>
        <taxon>Metamonada</taxon>
        <taxon>Parabasalia</taxon>
        <taxon>Tritrichomonadida</taxon>
        <taxon>Tritrichomonadidae</taxon>
        <taxon>Tritrichomonas</taxon>
    </lineage>
</organism>
<dbReference type="PANTHER" id="PTHR24346">
    <property type="entry name" value="MAP/MICROTUBULE AFFINITY-REGULATING KINASE"/>
    <property type="match status" value="1"/>
</dbReference>
<reference evidence="7 8" key="1">
    <citation type="submission" date="2024-04" db="EMBL/GenBank/DDBJ databases">
        <title>Tritrichomonas musculus Genome.</title>
        <authorList>
            <person name="Alves-Ferreira E."/>
            <person name="Grigg M."/>
            <person name="Lorenzi H."/>
            <person name="Galac M."/>
        </authorList>
    </citation>
    <scope>NUCLEOTIDE SEQUENCE [LARGE SCALE GENOMIC DNA]</scope>
    <source>
        <strain evidence="7 8">EAF2021</strain>
    </source>
</reference>
<accession>A0ABR2HXJ7</accession>
<gene>
    <name evidence="7" type="ORF">M9Y10_016341</name>
    <name evidence="6" type="ORF">M9Y10_019441</name>
</gene>
<dbReference type="PANTHER" id="PTHR24346:SF30">
    <property type="entry name" value="MATERNAL EMBRYONIC LEUCINE ZIPPER KINASE"/>
    <property type="match status" value="1"/>
</dbReference>
<dbReference type="InterPro" id="IPR011009">
    <property type="entry name" value="Kinase-like_dom_sf"/>
</dbReference>
<dbReference type="SUPFAM" id="SSF56112">
    <property type="entry name" value="Protein kinase-like (PK-like)"/>
    <property type="match status" value="1"/>
</dbReference>
<dbReference type="InterPro" id="IPR017441">
    <property type="entry name" value="Protein_kinase_ATP_BS"/>
</dbReference>
<evidence type="ECO:0000256" key="4">
    <source>
        <dbReference type="RuleBase" id="RU000304"/>
    </source>
</evidence>
<dbReference type="PROSITE" id="PS00107">
    <property type="entry name" value="PROTEIN_KINASE_ATP"/>
    <property type="match status" value="1"/>
</dbReference>
<keyword evidence="7" id="KW-0418">Kinase</keyword>
<keyword evidence="8" id="KW-1185">Reference proteome</keyword>
<sequence length="412" mass="46837">MGLKDSYDVLNKLGDGAFSSVFLAVHKPTGIHVAIKIIKKPNPNSDDTSHHKSKYSDVIREVEILKSLNHPNIVKLFEFFEDETNFYFVQELCEHGTVAQYIMEYGSSEGPEIKKIFLQLINAIYYLHEVVGILHCDIKAENILLDSNNNVKLADFGFAYDQKNKDETNLAFYQKIKGSPAYIAPEILQGSSNSPESDIWSVGVFLYYIITGSLPFEDDEIEGLVHSIIQMKPAFPSHLSSEVSSLITKILKKNPKKRYTIKQIKNNKWCKETSKLIDEIYKNLISDSNSIDPGVIQQMIKINSSFFGSCEAIVDDLNSRKHNDKTTSYQIMLKKKENEILNNHMKGLKKRSAPQRSSDLGARQPNCYISRSRSHAYDLDDLNQGKVKRQKRVLINSKGNISKIKNPIKNLK</sequence>
<evidence type="ECO:0000259" key="5">
    <source>
        <dbReference type="PROSITE" id="PS50011"/>
    </source>
</evidence>
<dbReference type="PROSITE" id="PS50011">
    <property type="entry name" value="PROTEIN_KINASE_DOM"/>
    <property type="match status" value="1"/>
</dbReference>
<evidence type="ECO:0000313" key="7">
    <source>
        <dbReference type="EMBL" id="KAK8853798.1"/>
    </source>
</evidence>
<dbReference type="Pfam" id="PF00069">
    <property type="entry name" value="Pkinase"/>
    <property type="match status" value="1"/>
</dbReference>
<protein>
    <submittedName>
        <fullName evidence="7">MAP/microtubule affinity-regulating kinase 3</fullName>
    </submittedName>
</protein>
<dbReference type="PROSITE" id="PS00108">
    <property type="entry name" value="PROTEIN_KINASE_ST"/>
    <property type="match status" value="1"/>
</dbReference>
<keyword evidence="7" id="KW-0808">Transferase</keyword>
<keyword evidence="1 3" id="KW-0547">Nucleotide-binding</keyword>
<proteinExistence type="inferred from homology"/>
<dbReference type="Gene3D" id="1.10.510.10">
    <property type="entry name" value="Transferase(Phosphotransferase) domain 1"/>
    <property type="match status" value="1"/>
</dbReference>
<evidence type="ECO:0000256" key="2">
    <source>
        <dbReference type="ARBA" id="ARBA00022840"/>
    </source>
</evidence>
<comment type="caution">
    <text evidence="7">The sequence shown here is derived from an EMBL/GenBank/DDBJ whole genome shotgun (WGS) entry which is preliminary data.</text>
</comment>
<comment type="similarity">
    <text evidence="4">Belongs to the protein kinase superfamily.</text>
</comment>
<evidence type="ECO:0000313" key="6">
    <source>
        <dbReference type="EMBL" id="KAK8835033.1"/>
    </source>
</evidence>
<feature type="binding site" evidence="3">
    <location>
        <position position="40"/>
    </location>
    <ligand>
        <name>ATP</name>
        <dbReference type="ChEBI" id="CHEBI:30616"/>
    </ligand>
</feature>
<evidence type="ECO:0000313" key="8">
    <source>
        <dbReference type="Proteomes" id="UP001470230"/>
    </source>
</evidence>
<evidence type="ECO:0000256" key="3">
    <source>
        <dbReference type="PROSITE-ProRule" id="PRU10141"/>
    </source>
</evidence>
<dbReference type="Proteomes" id="UP001470230">
    <property type="component" value="Unassembled WGS sequence"/>
</dbReference>
<feature type="domain" description="Protein kinase" evidence="5">
    <location>
        <begin position="7"/>
        <end position="270"/>
    </location>
</feature>
<dbReference type="SMART" id="SM00220">
    <property type="entry name" value="S_TKc"/>
    <property type="match status" value="1"/>
</dbReference>
<name>A0ABR2HXJ7_9EUKA</name>